<evidence type="ECO:0000313" key="2">
    <source>
        <dbReference type="EMBL" id="MCC9064268.1"/>
    </source>
</evidence>
<protein>
    <submittedName>
        <fullName evidence="2">Uncharacterized protein</fullName>
    </submittedName>
</protein>
<dbReference type="RefSeq" id="WP_230037097.1">
    <property type="nucleotide sequence ID" value="NZ_JAJJMM010000001.1"/>
</dbReference>
<sequence length="192" mass="22435">MAEKKQTKRIIQLTIVGGLFIFILYRSYQADNVFAPFFYIILGVLEIILLSNVIPENFKIFKKHKNIYNLLPTFLASFIILFTLGLYLYYESLENSKTYIHASGNGLIIDLKEDGKYIIKSGSWGGRTHHYGNYKINDSIIFLDNNKFGKINISGQFKQGKIYIDKEKIRENVLFQTKENKILENTEYFYIN</sequence>
<keyword evidence="1" id="KW-0812">Transmembrane</keyword>
<name>A0ABS8MFQ5_9FLAO</name>
<feature type="transmembrane region" description="Helical" evidence="1">
    <location>
        <begin position="34"/>
        <end position="55"/>
    </location>
</feature>
<evidence type="ECO:0000256" key="1">
    <source>
        <dbReference type="SAM" id="Phobius"/>
    </source>
</evidence>
<accession>A0ABS8MFQ5</accession>
<feature type="transmembrane region" description="Helical" evidence="1">
    <location>
        <begin position="10"/>
        <end position="28"/>
    </location>
</feature>
<proteinExistence type="predicted"/>
<feature type="transmembrane region" description="Helical" evidence="1">
    <location>
        <begin position="67"/>
        <end position="90"/>
    </location>
</feature>
<organism evidence="2 3">
    <name type="scientific">Flavobacterium piscisymbiosum</name>
    <dbReference type="NCBI Taxonomy" id="2893753"/>
    <lineage>
        <taxon>Bacteria</taxon>
        <taxon>Pseudomonadati</taxon>
        <taxon>Bacteroidota</taxon>
        <taxon>Flavobacteriia</taxon>
        <taxon>Flavobacteriales</taxon>
        <taxon>Flavobacteriaceae</taxon>
        <taxon>Flavobacterium</taxon>
    </lineage>
</organism>
<reference evidence="2" key="1">
    <citation type="submission" date="2021-11" db="EMBL/GenBank/DDBJ databases">
        <title>Description of novel Flavobacterium species.</title>
        <authorList>
            <person name="Saticioglu I.B."/>
            <person name="Ay H."/>
            <person name="Altun S."/>
            <person name="Duman M."/>
        </authorList>
    </citation>
    <scope>NUCLEOTIDE SEQUENCE</scope>
    <source>
        <strain evidence="2">F-30</strain>
    </source>
</reference>
<keyword evidence="1" id="KW-1133">Transmembrane helix</keyword>
<gene>
    <name evidence="2" type="ORF">LNP81_14800</name>
</gene>
<dbReference type="EMBL" id="JAJJMM010000001">
    <property type="protein sequence ID" value="MCC9064268.1"/>
    <property type="molecule type" value="Genomic_DNA"/>
</dbReference>
<keyword evidence="1" id="KW-0472">Membrane</keyword>
<evidence type="ECO:0000313" key="3">
    <source>
        <dbReference type="Proteomes" id="UP001430679"/>
    </source>
</evidence>
<comment type="caution">
    <text evidence="2">The sequence shown here is derived from an EMBL/GenBank/DDBJ whole genome shotgun (WGS) entry which is preliminary data.</text>
</comment>
<keyword evidence="3" id="KW-1185">Reference proteome</keyword>
<dbReference type="Proteomes" id="UP001430679">
    <property type="component" value="Unassembled WGS sequence"/>
</dbReference>